<sequence>MPIIGPPLMPTQRTKAAAAAAAAGAATTQSPQSLWAVALVILFVLAAILVGVVLYSLLASSSSSKGHRGGPLLPVQPVAPSTPVQPIAPALPLRPEASKQERLHDGRYRIRWGRTGPFVGVTQKADGTAVATLVDASAAVAWTFTSTNASYVGGGQWATPQLLGLSTGGAWLLPTPVLVQGGGVALSALQAWVPMRGVALDGSIYGGALHNIAYTGCVRPSGTGAVGDGLVLYGDCGADALNWYYEPA</sequence>
<reference evidence="2 3" key="1">
    <citation type="journal article" date="2013" name="Science">
        <title>Pandoraviruses: amoeba viruses with genomes up to 2.5 Mb reaching that of parasitic eukaryotes.</title>
        <authorList>
            <person name="Philippe N."/>
            <person name="Legendre M."/>
            <person name="Doutre G."/>
            <person name="Coute Y."/>
            <person name="Poirot O."/>
            <person name="Lescot M."/>
            <person name="Arslan D."/>
            <person name="Seltzer V."/>
            <person name="Bertaux L."/>
            <person name="Bruley C."/>
            <person name="Garin J."/>
            <person name="Claverie J.M."/>
            <person name="Abergel C."/>
        </authorList>
    </citation>
    <scope>NUCLEOTIDE SEQUENCE [LARGE SCALE GENOMIC DNA]</scope>
</reference>
<organism evidence="2 3">
    <name type="scientific">Pandoravirus salinus</name>
    <dbReference type="NCBI Taxonomy" id="1349410"/>
    <lineage>
        <taxon>Viruses</taxon>
        <taxon>Pandoravirus</taxon>
    </lineage>
</organism>
<dbReference type="RefSeq" id="YP_008437632.2">
    <property type="nucleotide sequence ID" value="NC_022098.1"/>
</dbReference>
<evidence type="ECO:0000313" key="2">
    <source>
        <dbReference type="EMBL" id="AGO84560.2"/>
    </source>
</evidence>
<evidence type="ECO:0000313" key="3">
    <source>
        <dbReference type="Proteomes" id="UP000204584"/>
    </source>
</evidence>
<dbReference type="Proteomes" id="UP000204584">
    <property type="component" value="Segment"/>
</dbReference>
<evidence type="ECO:0000256" key="1">
    <source>
        <dbReference type="SAM" id="Phobius"/>
    </source>
</evidence>
<dbReference type="GeneID" id="16606347"/>
<name>S4W2X2_9VIRU</name>
<keyword evidence="1" id="KW-1133">Transmembrane helix</keyword>
<dbReference type="InterPro" id="IPR043883">
    <property type="entry name" value="DUF5849"/>
</dbReference>
<accession>S4W2X2</accession>
<dbReference type="EMBL" id="KC977571">
    <property type="protein sequence ID" value="AGO84560.2"/>
    <property type="molecule type" value="Genomic_DNA"/>
</dbReference>
<feature type="transmembrane region" description="Helical" evidence="1">
    <location>
        <begin position="35"/>
        <end position="58"/>
    </location>
</feature>
<keyword evidence="3" id="KW-1185">Reference proteome</keyword>
<protein>
    <submittedName>
        <fullName evidence="2">Uncharacterized protein</fullName>
    </submittedName>
</protein>
<gene>
    <name evidence="2" type="ORF">psal_cds_654</name>
</gene>
<dbReference type="Pfam" id="PF19167">
    <property type="entry name" value="DUF5849"/>
    <property type="match status" value="1"/>
</dbReference>
<dbReference type="KEGG" id="vg:16606347"/>
<keyword evidence="1" id="KW-0472">Membrane</keyword>
<proteinExistence type="predicted"/>
<keyword evidence="1" id="KW-0812">Transmembrane</keyword>